<evidence type="ECO:0000256" key="1">
    <source>
        <dbReference type="ARBA" id="ARBA00004651"/>
    </source>
</evidence>
<evidence type="ECO:0000256" key="2">
    <source>
        <dbReference type="ARBA" id="ARBA00022475"/>
    </source>
</evidence>
<gene>
    <name evidence="7" type="ORF">GCM10011396_46990</name>
</gene>
<evidence type="ECO:0000256" key="3">
    <source>
        <dbReference type="ARBA" id="ARBA00022692"/>
    </source>
</evidence>
<dbReference type="Proteomes" id="UP000637423">
    <property type="component" value="Unassembled WGS sequence"/>
</dbReference>
<dbReference type="InterPro" id="IPR001851">
    <property type="entry name" value="ABC_transp_permease"/>
</dbReference>
<dbReference type="GO" id="GO:0005886">
    <property type="term" value="C:plasma membrane"/>
    <property type="evidence" value="ECO:0007669"/>
    <property type="project" value="UniProtKB-SubCell"/>
</dbReference>
<evidence type="ECO:0000256" key="5">
    <source>
        <dbReference type="ARBA" id="ARBA00023136"/>
    </source>
</evidence>
<feature type="transmembrane region" description="Helical" evidence="6">
    <location>
        <begin position="96"/>
        <end position="116"/>
    </location>
</feature>
<evidence type="ECO:0000313" key="7">
    <source>
        <dbReference type="EMBL" id="GGC94248.1"/>
    </source>
</evidence>
<reference evidence="7" key="1">
    <citation type="journal article" date="2014" name="Int. J. Syst. Evol. Microbiol.">
        <title>Complete genome sequence of Corynebacterium casei LMG S-19264T (=DSM 44701T), isolated from a smear-ripened cheese.</title>
        <authorList>
            <consortium name="US DOE Joint Genome Institute (JGI-PGF)"/>
            <person name="Walter F."/>
            <person name="Albersmeier A."/>
            <person name="Kalinowski J."/>
            <person name="Ruckert C."/>
        </authorList>
    </citation>
    <scope>NUCLEOTIDE SEQUENCE</scope>
    <source>
        <strain evidence="7">CGMCC 1.10998</strain>
    </source>
</reference>
<dbReference type="PANTHER" id="PTHR47089">
    <property type="entry name" value="ABC TRANSPORTER, PERMEASE PROTEIN"/>
    <property type="match status" value="1"/>
</dbReference>
<evidence type="ECO:0000256" key="6">
    <source>
        <dbReference type="SAM" id="Phobius"/>
    </source>
</evidence>
<dbReference type="PANTHER" id="PTHR47089:SF1">
    <property type="entry name" value="GUANOSINE ABC TRANSPORTER PERMEASE PROTEIN NUPP"/>
    <property type="match status" value="1"/>
</dbReference>
<keyword evidence="4 6" id="KW-1133">Transmembrane helix</keyword>
<proteinExistence type="predicted"/>
<sequence>MSNPFAAFFPVKLELRAVPSRNMAYFSPVLALALTLFFGALLFLALGKNPLSGLQVFLLEPLKTRSSISELLLKTTPLVLCALGLSICYRANVWNIGAEGQLIAGGIAAGSTVLMFDNSAHLLPGGMVLLLASLAGIAGGALWAGITALLRDRFNANEILVSLMLTYIAQLLLMYMVNGPLKDPHGMNFPQSRVFSSEFLLPVLFAGSRLHIGFAVMLVATAVMTVFVYRSFAGYRLTVGGLAPLAARYAGFSSRRALWTSLLISGGFAGIAGAFEVTGPIGQVLPSISPGYGFAAIIVAFVGRLNPIGSIFGGLILSLFYLGGEMAQSRLGLPSAITGLFQGMLLFLLLACDTLINYRLRWLKPAANAHTA</sequence>
<feature type="transmembrane region" description="Helical" evidence="6">
    <location>
        <begin position="159"/>
        <end position="177"/>
    </location>
</feature>
<evidence type="ECO:0000256" key="4">
    <source>
        <dbReference type="ARBA" id="ARBA00022989"/>
    </source>
</evidence>
<keyword evidence="3 6" id="KW-0812">Transmembrane</keyword>
<dbReference type="Pfam" id="PF02653">
    <property type="entry name" value="BPD_transp_2"/>
    <property type="match status" value="1"/>
</dbReference>
<reference evidence="7" key="2">
    <citation type="submission" date="2020-09" db="EMBL/GenBank/DDBJ databases">
        <authorList>
            <person name="Sun Q."/>
            <person name="Zhou Y."/>
        </authorList>
    </citation>
    <scope>NUCLEOTIDE SEQUENCE</scope>
    <source>
        <strain evidence="7">CGMCC 1.10998</strain>
    </source>
</reference>
<feature type="transmembrane region" description="Helical" evidence="6">
    <location>
        <begin position="336"/>
        <end position="356"/>
    </location>
</feature>
<feature type="transmembrane region" description="Helical" evidence="6">
    <location>
        <begin position="257"/>
        <end position="275"/>
    </location>
</feature>
<dbReference type="EMBL" id="BMED01000006">
    <property type="protein sequence ID" value="GGC94248.1"/>
    <property type="molecule type" value="Genomic_DNA"/>
</dbReference>
<accession>A0A916XPV8</accession>
<keyword evidence="8" id="KW-1185">Reference proteome</keyword>
<dbReference type="AlphaFoldDB" id="A0A916XPV8"/>
<comment type="subcellular location">
    <subcellularLocation>
        <location evidence="1">Cell membrane</location>
        <topology evidence="1">Multi-pass membrane protein</topology>
    </subcellularLocation>
</comment>
<feature type="transmembrane region" description="Helical" evidence="6">
    <location>
        <begin position="210"/>
        <end position="229"/>
    </location>
</feature>
<comment type="caution">
    <text evidence="7">The sequence shown here is derived from an EMBL/GenBank/DDBJ whole genome shotgun (WGS) entry which is preliminary data.</text>
</comment>
<protein>
    <submittedName>
        <fullName evidence="7">ABC transporter permease</fullName>
    </submittedName>
</protein>
<dbReference type="GO" id="GO:0022857">
    <property type="term" value="F:transmembrane transporter activity"/>
    <property type="evidence" value="ECO:0007669"/>
    <property type="project" value="InterPro"/>
</dbReference>
<feature type="transmembrane region" description="Helical" evidence="6">
    <location>
        <begin position="128"/>
        <end position="150"/>
    </location>
</feature>
<organism evidence="7 8">
    <name type="scientific">Undibacterium terreum</name>
    <dbReference type="NCBI Taxonomy" id="1224302"/>
    <lineage>
        <taxon>Bacteria</taxon>
        <taxon>Pseudomonadati</taxon>
        <taxon>Pseudomonadota</taxon>
        <taxon>Betaproteobacteria</taxon>
        <taxon>Burkholderiales</taxon>
        <taxon>Oxalobacteraceae</taxon>
        <taxon>Undibacterium</taxon>
    </lineage>
</organism>
<keyword evidence="5 6" id="KW-0472">Membrane</keyword>
<dbReference type="CDD" id="cd06580">
    <property type="entry name" value="TM_PBP1_transp_TpRbsC_like"/>
    <property type="match status" value="1"/>
</dbReference>
<evidence type="ECO:0000313" key="8">
    <source>
        <dbReference type="Proteomes" id="UP000637423"/>
    </source>
</evidence>
<keyword evidence="2" id="KW-1003">Cell membrane</keyword>
<name>A0A916XPV8_9BURK</name>